<sequence>MLFFLSSFHSLLIPHFVFSLSAFISYSLSLSLSFSLSLSLSHFPPAGVSNHSFPLRARLRGGNGREEMEVRRHGGKNRKVRRKGGGQK</sequence>
<protein>
    <submittedName>
        <fullName evidence="2">Uncharacterized protein</fullName>
    </submittedName>
</protein>
<proteinExistence type="predicted"/>
<dbReference type="AlphaFoldDB" id="A0A5B7JPM2"/>
<feature type="region of interest" description="Disordered" evidence="1">
    <location>
        <begin position="64"/>
        <end position="88"/>
    </location>
</feature>
<dbReference type="Proteomes" id="UP000324222">
    <property type="component" value="Unassembled WGS sequence"/>
</dbReference>
<gene>
    <name evidence="2" type="ORF">E2C01_091642</name>
</gene>
<dbReference type="EMBL" id="VSRR010105793">
    <property type="protein sequence ID" value="MPC96383.1"/>
    <property type="molecule type" value="Genomic_DNA"/>
</dbReference>
<reference evidence="2 3" key="1">
    <citation type="submission" date="2019-05" db="EMBL/GenBank/DDBJ databases">
        <title>Another draft genome of Portunus trituberculatus and its Hox gene families provides insights of decapod evolution.</title>
        <authorList>
            <person name="Jeong J.-H."/>
            <person name="Song I."/>
            <person name="Kim S."/>
            <person name="Choi T."/>
            <person name="Kim D."/>
            <person name="Ryu S."/>
            <person name="Kim W."/>
        </authorList>
    </citation>
    <scope>NUCLEOTIDE SEQUENCE [LARGE SCALE GENOMIC DNA]</scope>
    <source>
        <tissue evidence="2">Muscle</tissue>
    </source>
</reference>
<evidence type="ECO:0000256" key="1">
    <source>
        <dbReference type="SAM" id="MobiDB-lite"/>
    </source>
</evidence>
<evidence type="ECO:0000313" key="2">
    <source>
        <dbReference type="EMBL" id="MPC96383.1"/>
    </source>
</evidence>
<organism evidence="2 3">
    <name type="scientific">Portunus trituberculatus</name>
    <name type="common">Swimming crab</name>
    <name type="synonym">Neptunus trituberculatus</name>
    <dbReference type="NCBI Taxonomy" id="210409"/>
    <lineage>
        <taxon>Eukaryota</taxon>
        <taxon>Metazoa</taxon>
        <taxon>Ecdysozoa</taxon>
        <taxon>Arthropoda</taxon>
        <taxon>Crustacea</taxon>
        <taxon>Multicrustacea</taxon>
        <taxon>Malacostraca</taxon>
        <taxon>Eumalacostraca</taxon>
        <taxon>Eucarida</taxon>
        <taxon>Decapoda</taxon>
        <taxon>Pleocyemata</taxon>
        <taxon>Brachyura</taxon>
        <taxon>Eubrachyura</taxon>
        <taxon>Portunoidea</taxon>
        <taxon>Portunidae</taxon>
        <taxon>Portuninae</taxon>
        <taxon>Portunus</taxon>
    </lineage>
</organism>
<keyword evidence="3" id="KW-1185">Reference proteome</keyword>
<comment type="caution">
    <text evidence="2">The sequence shown here is derived from an EMBL/GenBank/DDBJ whole genome shotgun (WGS) entry which is preliminary data.</text>
</comment>
<evidence type="ECO:0000313" key="3">
    <source>
        <dbReference type="Proteomes" id="UP000324222"/>
    </source>
</evidence>
<feature type="compositionally biased region" description="Basic residues" evidence="1">
    <location>
        <begin position="73"/>
        <end position="88"/>
    </location>
</feature>
<name>A0A5B7JPM2_PORTR</name>
<accession>A0A5B7JPM2</accession>